<evidence type="ECO:0008006" key="4">
    <source>
        <dbReference type="Google" id="ProtNLM"/>
    </source>
</evidence>
<evidence type="ECO:0000313" key="3">
    <source>
        <dbReference type="Proteomes" id="UP000243778"/>
    </source>
</evidence>
<dbReference type="InterPro" id="IPR010752">
    <property type="entry name" value="DUF1329"/>
</dbReference>
<evidence type="ECO:0000313" key="2">
    <source>
        <dbReference type="EMBL" id="SDW08469.1"/>
    </source>
</evidence>
<dbReference type="CDD" id="cd16329">
    <property type="entry name" value="LolA_like"/>
    <property type="match status" value="1"/>
</dbReference>
<evidence type="ECO:0000256" key="1">
    <source>
        <dbReference type="SAM" id="SignalP"/>
    </source>
</evidence>
<protein>
    <recommendedName>
        <fullName evidence="4">DUF1329 domain-containing protein</fullName>
    </recommendedName>
</protein>
<dbReference type="RefSeq" id="WP_090223677.1">
    <property type="nucleotide sequence ID" value="NZ_FNNU01000001.1"/>
</dbReference>
<keyword evidence="1" id="KW-0732">Signal</keyword>
<proteinExistence type="predicted"/>
<dbReference type="AlphaFoldDB" id="A0A1H2QPT1"/>
<name>A0A1H2QPT1_9PSED</name>
<feature type="signal peptide" evidence="1">
    <location>
        <begin position="1"/>
        <end position="22"/>
    </location>
</feature>
<dbReference type="EMBL" id="FNNU01000001">
    <property type="protein sequence ID" value="SDW08469.1"/>
    <property type="molecule type" value="Genomic_DNA"/>
</dbReference>
<sequence length="453" mass="50573">MKRSFTTLSGMAMALVALNLHAAVSAEQAAKLGDSLTPMGAERPANHDGSIPAWTGGLKADAGSVDGSGHLTDPFAAESPLFTITAENVEKYRDKLSEGQLAMFKRYPSSFKMKVYTTHRTAGIPDSVGREIRQNATTASLVEGGNGLKGFSTAIPFPIPQNGLEVIWNHIGRYRGGSIRGTIMQTAPQADGQYVPITLTQWFTYRDHVKEYDPADPGNILFYFMQTITSPARLSGNVLLVHETLDQVKEPRKAWIYTAGQRRVRRAPQVAYDGPSPGSEGQNVADNVDMYNGSPDRYDWKLLGKQELYIPYNAYTLQLPSLKYSEIVKPGHINSDLTRYELHRVWVVEATLKEGQRHIYAKRKFYVDEDSWQISIADLYDNRGALWRVGEGFTIQMYDKQIPWLSVSTLYDLQNGRYIVSGLRNEERSKVDFGSVVSSSEYTPSALRKVGIR</sequence>
<dbReference type="OrthoDB" id="178023at2"/>
<feature type="chain" id="PRO_5017238912" description="DUF1329 domain-containing protein" evidence="1">
    <location>
        <begin position="23"/>
        <end position="453"/>
    </location>
</feature>
<dbReference type="STRING" id="1007099.SAMN05216287_0100"/>
<accession>A0A1H2QPT1</accession>
<keyword evidence="3" id="KW-1185">Reference proteome</keyword>
<gene>
    <name evidence="2" type="ORF">SAMN05216287_0100</name>
</gene>
<dbReference type="Proteomes" id="UP000243778">
    <property type="component" value="Unassembled WGS sequence"/>
</dbReference>
<dbReference type="Gene3D" id="2.50.20.10">
    <property type="entry name" value="Lipoprotein localisation LolA/LolB/LppX"/>
    <property type="match status" value="1"/>
</dbReference>
<organism evidence="2 3">
    <name type="scientific">Pseudomonas kuykendallii</name>
    <dbReference type="NCBI Taxonomy" id="1007099"/>
    <lineage>
        <taxon>Bacteria</taxon>
        <taxon>Pseudomonadati</taxon>
        <taxon>Pseudomonadota</taxon>
        <taxon>Gammaproteobacteria</taxon>
        <taxon>Pseudomonadales</taxon>
        <taxon>Pseudomonadaceae</taxon>
        <taxon>Pseudomonas</taxon>
    </lineage>
</organism>
<dbReference type="Pfam" id="PF07044">
    <property type="entry name" value="DUF1329"/>
    <property type="match status" value="1"/>
</dbReference>
<reference evidence="3" key="1">
    <citation type="submission" date="2016-10" db="EMBL/GenBank/DDBJ databases">
        <authorList>
            <person name="Varghese N."/>
            <person name="Submissions S."/>
        </authorList>
    </citation>
    <scope>NUCLEOTIDE SEQUENCE [LARGE SCALE GENOMIC DNA]</scope>
    <source>
        <strain evidence="3">NRRL B-59562</strain>
    </source>
</reference>